<dbReference type="AlphaFoldDB" id="A0A1I0Q0R0"/>
<protein>
    <submittedName>
        <fullName evidence="1">Uncharacterized protein</fullName>
    </submittedName>
</protein>
<sequence>MSTLRSTATLVDSSLLLNLIFETELTERALKLISLLEYPAVSETVIDECVYVTLRRNASKLGVKNIHELKRFLKTEQGRALLQKSTEKVLSFIASYQMEVVKDPDIFLTLPKALPFRAGMQCS</sequence>
<dbReference type="EMBL" id="FOIW01000003">
    <property type="protein sequence ID" value="SEW20360.1"/>
    <property type="molecule type" value="Genomic_DNA"/>
</dbReference>
<accession>A0A1I0Q0R0</accession>
<proteinExistence type="predicted"/>
<name>A0A1I0Q0R0_9EURY</name>
<reference evidence="1 2" key="1">
    <citation type="submission" date="2016-10" db="EMBL/GenBank/DDBJ databases">
        <authorList>
            <person name="de Groot N.N."/>
        </authorList>
    </citation>
    <scope>NUCLEOTIDE SEQUENCE [LARGE SCALE GENOMIC DNA]</scope>
    <source>
        <strain evidence="1 2">OGL-20</strain>
    </source>
</reference>
<organism evidence="1 2">
    <name type="scientific">Thermococcus thioreducens</name>
    <dbReference type="NCBI Taxonomy" id="277988"/>
    <lineage>
        <taxon>Archaea</taxon>
        <taxon>Methanobacteriati</taxon>
        <taxon>Methanobacteriota</taxon>
        <taxon>Thermococci</taxon>
        <taxon>Thermococcales</taxon>
        <taxon>Thermococcaceae</taxon>
        <taxon>Thermococcus</taxon>
    </lineage>
</organism>
<dbReference type="Proteomes" id="UP000182125">
    <property type="component" value="Unassembled WGS sequence"/>
</dbReference>
<gene>
    <name evidence="1" type="ORF">SAMN05216170_2063</name>
</gene>
<evidence type="ECO:0000313" key="2">
    <source>
        <dbReference type="Proteomes" id="UP000182125"/>
    </source>
</evidence>
<evidence type="ECO:0000313" key="1">
    <source>
        <dbReference type="EMBL" id="SEW20360.1"/>
    </source>
</evidence>